<dbReference type="Gene3D" id="3.40.190.10">
    <property type="entry name" value="Periplasmic binding protein-like II"/>
    <property type="match status" value="1"/>
</dbReference>
<name>A0A6P0HI68_9ACTN</name>
<protein>
    <submittedName>
        <fullName evidence="1">Extracellular solute-binding protein</fullName>
    </submittedName>
</protein>
<dbReference type="InterPro" id="IPR050490">
    <property type="entry name" value="Bact_solute-bd_prot1"/>
</dbReference>
<dbReference type="SUPFAM" id="SSF53850">
    <property type="entry name" value="Periplasmic binding protein-like II"/>
    <property type="match status" value="1"/>
</dbReference>
<dbReference type="Pfam" id="PF13416">
    <property type="entry name" value="SBP_bac_8"/>
    <property type="match status" value="1"/>
</dbReference>
<dbReference type="InterPro" id="IPR006059">
    <property type="entry name" value="SBP"/>
</dbReference>
<reference evidence="1 2" key="1">
    <citation type="journal article" date="2014" name="Int. J. Syst. Evol. Microbiol.">
        <title>Nocardioides zeae sp. nov., isolated from the stem of Zea mays.</title>
        <authorList>
            <person name="Glaeser S.P."/>
            <person name="McInroy J.A."/>
            <person name="Busse H.J."/>
            <person name="Kampfer P."/>
        </authorList>
    </citation>
    <scope>NUCLEOTIDE SEQUENCE [LARGE SCALE GENOMIC DNA]</scope>
    <source>
        <strain evidence="1 2">JCM 30728</strain>
    </source>
</reference>
<dbReference type="RefSeq" id="WP_163770704.1">
    <property type="nucleotide sequence ID" value="NZ_JAAGXA010000002.1"/>
</dbReference>
<gene>
    <name evidence="1" type="ORF">G3T38_03445</name>
</gene>
<keyword evidence="2" id="KW-1185">Reference proteome</keyword>
<proteinExistence type="predicted"/>
<dbReference type="EMBL" id="JAAGXA010000002">
    <property type="protein sequence ID" value="NEN77325.1"/>
    <property type="molecule type" value="Genomic_DNA"/>
</dbReference>
<accession>A0A6P0HI68</accession>
<organism evidence="1 2">
    <name type="scientific">Nocardioides zeae</name>
    <dbReference type="NCBI Taxonomy" id="1457234"/>
    <lineage>
        <taxon>Bacteria</taxon>
        <taxon>Bacillati</taxon>
        <taxon>Actinomycetota</taxon>
        <taxon>Actinomycetes</taxon>
        <taxon>Propionibacteriales</taxon>
        <taxon>Nocardioidaceae</taxon>
        <taxon>Nocardioides</taxon>
    </lineage>
</organism>
<comment type="caution">
    <text evidence="1">The sequence shown here is derived from an EMBL/GenBank/DDBJ whole genome shotgun (WGS) entry which is preliminary data.</text>
</comment>
<evidence type="ECO:0000313" key="2">
    <source>
        <dbReference type="Proteomes" id="UP000468687"/>
    </source>
</evidence>
<evidence type="ECO:0000313" key="1">
    <source>
        <dbReference type="EMBL" id="NEN77325.1"/>
    </source>
</evidence>
<sequence>MTARPGTGAAETIGGNVERRRAAVGAVASVALLVPTLAACQGDGEVTPPPTPPSTAAAADLTLGTYGMPQAEVEALVSETAELNEATETRQVQVQSSDSSLREAVAAGEALPDLFFASNSDLAYLDGQDLIEPVDSYMVARNVDFGDTLSYDGVKAFTVNDRLACMPYSIDPLVMFYNTALVDFDAMEAEGLPVPSSGRWGLEELEAAARSASDPEAGTKGLYVGPTLEQLAPFVLSGGGSVFDDQTPPTSTALSEESSVSALTQALQVLREPQITLTADELAEADAMEWFTSGRLGMIMAPRSAVPALRAVEGLDFDVIFPPSVDERATVGTAGGICMSLDSDAKEAAADTIVDLTSPDAMAGVTEAGYIVPVLLEVAQSEAYQQTDQLPEHASVWTNNLRYTYFLPAVPDEAALDAAVAPYLDALLNDAILNEETILSTVTELDEASRLLLGGSAAEEE</sequence>
<dbReference type="PANTHER" id="PTHR43649">
    <property type="entry name" value="ARABINOSE-BINDING PROTEIN-RELATED"/>
    <property type="match status" value="1"/>
</dbReference>
<dbReference type="AlphaFoldDB" id="A0A6P0HI68"/>
<dbReference type="Proteomes" id="UP000468687">
    <property type="component" value="Unassembled WGS sequence"/>
</dbReference>
<dbReference type="PANTHER" id="PTHR43649:SF12">
    <property type="entry name" value="DIACETYLCHITOBIOSE BINDING PROTEIN DASA"/>
    <property type="match status" value="1"/>
</dbReference>